<evidence type="ECO:0000313" key="2">
    <source>
        <dbReference type="EMBL" id="MFC5001908.1"/>
    </source>
</evidence>
<protein>
    <submittedName>
        <fullName evidence="2">Uncharacterized protein</fullName>
    </submittedName>
</protein>
<feature type="transmembrane region" description="Helical" evidence="1">
    <location>
        <begin position="40"/>
        <end position="61"/>
    </location>
</feature>
<comment type="caution">
    <text evidence="2">The sequence shown here is derived from an EMBL/GenBank/DDBJ whole genome shotgun (WGS) entry which is preliminary data.</text>
</comment>
<evidence type="ECO:0000313" key="3">
    <source>
        <dbReference type="Proteomes" id="UP001595912"/>
    </source>
</evidence>
<evidence type="ECO:0000256" key="1">
    <source>
        <dbReference type="SAM" id="Phobius"/>
    </source>
</evidence>
<name>A0ABV9W3H0_9ACTN</name>
<keyword evidence="1" id="KW-1133">Transmembrane helix</keyword>
<accession>A0ABV9W3H0</accession>
<keyword evidence="3" id="KW-1185">Reference proteome</keyword>
<keyword evidence="1" id="KW-0812">Transmembrane</keyword>
<reference evidence="3" key="1">
    <citation type="journal article" date="2019" name="Int. J. Syst. Evol. Microbiol.">
        <title>The Global Catalogue of Microorganisms (GCM) 10K type strain sequencing project: providing services to taxonomists for standard genome sequencing and annotation.</title>
        <authorList>
            <consortium name="The Broad Institute Genomics Platform"/>
            <consortium name="The Broad Institute Genome Sequencing Center for Infectious Disease"/>
            <person name="Wu L."/>
            <person name="Ma J."/>
        </authorList>
    </citation>
    <scope>NUCLEOTIDE SEQUENCE [LARGE SCALE GENOMIC DNA]</scope>
    <source>
        <strain evidence="3">CGMCC 4.7152</strain>
    </source>
</reference>
<dbReference type="RefSeq" id="WP_380119496.1">
    <property type="nucleotide sequence ID" value="NZ_JBHSIU010000041.1"/>
</dbReference>
<organism evidence="2 3">
    <name type="scientific">Dactylosporangium cerinum</name>
    <dbReference type="NCBI Taxonomy" id="1434730"/>
    <lineage>
        <taxon>Bacteria</taxon>
        <taxon>Bacillati</taxon>
        <taxon>Actinomycetota</taxon>
        <taxon>Actinomycetes</taxon>
        <taxon>Micromonosporales</taxon>
        <taxon>Micromonosporaceae</taxon>
        <taxon>Dactylosporangium</taxon>
    </lineage>
</organism>
<sequence length="62" mass="6414">MSRYALAALWIVVVGLCGLLVGTAAGWLSWLDERRVPRAILVAGSACGATWVFAVAVAALVA</sequence>
<keyword evidence="1" id="KW-0472">Membrane</keyword>
<proteinExistence type="predicted"/>
<feature type="transmembrane region" description="Helical" evidence="1">
    <location>
        <begin position="6"/>
        <end position="28"/>
    </location>
</feature>
<dbReference type="Proteomes" id="UP001595912">
    <property type="component" value="Unassembled WGS sequence"/>
</dbReference>
<dbReference type="EMBL" id="JBHSIU010000041">
    <property type="protein sequence ID" value="MFC5001908.1"/>
    <property type="molecule type" value="Genomic_DNA"/>
</dbReference>
<gene>
    <name evidence="2" type="ORF">ACFPIJ_29235</name>
</gene>